<feature type="compositionally biased region" description="Basic and acidic residues" evidence="5">
    <location>
        <begin position="965"/>
        <end position="982"/>
    </location>
</feature>
<keyword evidence="1" id="KW-0677">Repeat</keyword>
<dbReference type="InterPro" id="IPR019734">
    <property type="entry name" value="TPR_rpt"/>
</dbReference>
<feature type="coiled-coil region" evidence="4">
    <location>
        <begin position="629"/>
        <end position="656"/>
    </location>
</feature>
<name>A0A4Y6PXZ9_PERCE</name>
<dbReference type="SUPFAM" id="SSF48452">
    <property type="entry name" value="TPR-like"/>
    <property type="match status" value="3"/>
</dbReference>
<dbReference type="Proteomes" id="UP000315995">
    <property type="component" value="Chromosome"/>
</dbReference>
<evidence type="ECO:0000256" key="3">
    <source>
        <dbReference type="PROSITE-ProRule" id="PRU00339"/>
    </source>
</evidence>
<sequence>MQPTNVETTNPLGLNLDFMFGRGYLWANRERLSDWITLESLRMEIPDLSFPFDARGGLDRFRNTRCLVREIEFAISEVGLGDLLRQAADQLDRYQDLQVRFLDDAVHISVRVQAFGSDTYVSFRAALIPPEPARADEIHLSLYDYRAFGPLPFPARLVAFELMTGLLNTPLLRPPGRGQSFTVGVAGDILSFRPLKLLLLHIFPRVGWKLPNLSGVLLEGARIRPGVLTIRASTRDEDWHNARSSSYQLSGTKEGARALASYEAKDLFANADQALFDGQIRQAMELLAGYRDIYGLHTQLVERALDCLLADPSPSNIAEAESMCRELQSEEPDDLRALLARPTIDLVAGNTQKVIEDFDRLAHALRSRGETGDWILCQLAAAQTLADREPEEAASRLREVLKASPRNRVALEQLRDLYARLGEQSGLEEVLKRLTGVYTDRQTLKNTYLRLARHLMDREGELAEARLYLEKVLRLDPTELEALNTLGESYVLSDEPLRALKAFGSAARAAEANGQTEQASQLLYRVARLWHDELGDTGQALLSCRRALSMWQSGDDPQSMMEHAQVLEFAATLCEERERLEEATDYWMETIPLLEKLDERARALSSRKPQAEQFTGPFGAPSSAPDEELDALAESAEELRDRLANAHEQLASLYERRDRPEAAASHLRRLIELDPEHQTAPDHLERFYRQAGRPEQLIELYSDLVSRIRSPERKIAIHQKMADVYEMLHLIDDAAEQLERALEIDPSAEAPRQKLIALMRSEGHPDKLRQTLEGLLSRSRSADMRWELSMALGDLLLDELDQYKNAAKAFFEAVQIRSMDLDAMRKLADALEKLIERDGLDAAAPAGSGTVDRMLERVLVKLSELEPEPMVQARAYERMAELADRRGDEASANEARRRADEAFDRANMAEAVDVDLRLDELLEGMDEVTSPVDTAAETPRHDPLVDVDEKKLTNFRKKYQALFKERSERERQEKEAREREAETTPATQSEAVPGTDVEALRAQVAEARSMDNPLLLCEALAELVEKHFDASIGFELDHAELMRVSLELGELYYYDLEEPQAALEHLERVRDEDPDGLGAKSSLLTTLEAIYEESGEVESRVRILQARLEAADTEEMATTYRLLLAQLVWDEREDSEAARGWLDEVLETDPRHESAHRLLAQMARDEGDFEAAARHLKTVLQVAGGGLDAVELERELAHLLLDELQRPKDAQKHFEQVLDAAPGDAMALEGVKQCQAALGDWHGYVSSLGHELGLLIGKPDGLSPREMAGLSANDISPAVRVPASQIVADAAHIAEEDLQDQNLAWGLWGMAFSLWPEHVEALERRIALDRVLDKSTKLADDLESYAELLLDPYGRFEALVEAATLHAEQLGRPDLARPLFAEAIAVVQDQDEPPEGLDAARRSLRALQADQEG</sequence>
<feature type="region of interest" description="Disordered" evidence="5">
    <location>
        <begin position="604"/>
        <end position="628"/>
    </location>
</feature>
<accession>A0A5B8Y9G2</accession>
<feature type="region of interest" description="Disordered" evidence="5">
    <location>
        <begin position="1390"/>
        <end position="1413"/>
    </location>
</feature>
<dbReference type="SMART" id="SM00028">
    <property type="entry name" value="TPR"/>
    <property type="match status" value="8"/>
</dbReference>
<dbReference type="InterPro" id="IPR011990">
    <property type="entry name" value="TPR-like_helical_dom_sf"/>
</dbReference>
<evidence type="ECO:0000256" key="1">
    <source>
        <dbReference type="ARBA" id="ARBA00022737"/>
    </source>
</evidence>
<evidence type="ECO:0008006" key="8">
    <source>
        <dbReference type="Google" id="ProtNLM"/>
    </source>
</evidence>
<dbReference type="PANTHER" id="PTHR45586">
    <property type="entry name" value="TPR REPEAT-CONTAINING PROTEIN PA4667"/>
    <property type="match status" value="1"/>
</dbReference>
<keyword evidence="2 3" id="KW-0802">TPR repeat</keyword>
<feature type="repeat" description="TPR" evidence="3">
    <location>
        <begin position="644"/>
        <end position="677"/>
    </location>
</feature>
<feature type="region of interest" description="Disordered" evidence="5">
    <location>
        <begin position="965"/>
        <end position="996"/>
    </location>
</feature>
<keyword evidence="7" id="KW-1185">Reference proteome</keyword>
<dbReference type="Pfam" id="PF13181">
    <property type="entry name" value="TPR_8"/>
    <property type="match status" value="1"/>
</dbReference>
<feature type="repeat" description="TPR" evidence="3">
    <location>
        <begin position="715"/>
        <end position="748"/>
    </location>
</feature>
<proteinExistence type="predicted"/>
<dbReference type="PROSITE" id="PS50005">
    <property type="entry name" value="TPR"/>
    <property type="match status" value="2"/>
</dbReference>
<dbReference type="RefSeq" id="WP_141199679.1">
    <property type="nucleotide sequence ID" value="NZ_CP041186.1"/>
</dbReference>
<organism evidence="6 7">
    <name type="scientific">Persicimonas caeni</name>
    <dbReference type="NCBI Taxonomy" id="2292766"/>
    <lineage>
        <taxon>Bacteria</taxon>
        <taxon>Deltaproteobacteria</taxon>
        <taxon>Bradymonadales</taxon>
        <taxon>Bradymonadaceae</taxon>
        <taxon>Persicimonas</taxon>
    </lineage>
</organism>
<dbReference type="OrthoDB" id="5525978at2"/>
<protein>
    <recommendedName>
        <fullName evidence="8">Tetratricopeptide repeat protein</fullName>
    </recommendedName>
</protein>
<dbReference type="InterPro" id="IPR051012">
    <property type="entry name" value="CellSynth/LPSAsmb/PSIAsmb"/>
</dbReference>
<evidence type="ECO:0000313" key="6">
    <source>
        <dbReference type="EMBL" id="QDG53218.1"/>
    </source>
</evidence>
<accession>A0A4Y6PXZ9</accession>
<reference evidence="6 7" key="1">
    <citation type="submission" date="2019-06" db="EMBL/GenBank/DDBJ databases">
        <title>Persicimonas caeni gen. nov., sp. nov., a predatory bacterium isolated from solar saltern.</title>
        <authorList>
            <person name="Wang S."/>
        </authorList>
    </citation>
    <scope>NUCLEOTIDE SEQUENCE [LARGE SCALE GENOMIC DNA]</scope>
    <source>
        <strain evidence="6 7">YN101</strain>
    </source>
</reference>
<evidence type="ECO:0000313" key="7">
    <source>
        <dbReference type="Proteomes" id="UP000315995"/>
    </source>
</evidence>
<evidence type="ECO:0000256" key="2">
    <source>
        <dbReference type="ARBA" id="ARBA00022803"/>
    </source>
</evidence>
<dbReference type="Gene3D" id="1.25.40.10">
    <property type="entry name" value="Tetratricopeptide repeat domain"/>
    <property type="match status" value="5"/>
</dbReference>
<dbReference type="EMBL" id="CP041186">
    <property type="protein sequence ID" value="QDG53218.1"/>
    <property type="molecule type" value="Genomic_DNA"/>
</dbReference>
<keyword evidence="4" id="KW-0175">Coiled coil</keyword>
<evidence type="ECO:0000256" key="4">
    <source>
        <dbReference type="SAM" id="Coils"/>
    </source>
</evidence>
<gene>
    <name evidence="6" type="ORF">FIV42_21450</name>
</gene>
<evidence type="ECO:0000256" key="5">
    <source>
        <dbReference type="SAM" id="MobiDB-lite"/>
    </source>
</evidence>
<dbReference type="PANTHER" id="PTHR45586:SF1">
    <property type="entry name" value="LIPOPOLYSACCHARIDE ASSEMBLY PROTEIN B"/>
    <property type="match status" value="1"/>
</dbReference>